<dbReference type="Proteomes" id="UP000189670">
    <property type="component" value="Unassembled WGS sequence"/>
</dbReference>
<comment type="similarity">
    <text evidence="1">Belongs to the bactofilin family.</text>
</comment>
<evidence type="ECO:0000313" key="3">
    <source>
        <dbReference type="Proteomes" id="UP000189670"/>
    </source>
</evidence>
<dbReference type="PANTHER" id="PTHR35024:SF4">
    <property type="entry name" value="POLYMER-FORMING CYTOSKELETAL PROTEIN"/>
    <property type="match status" value="1"/>
</dbReference>
<evidence type="ECO:0000313" key="2">
    <source>
        <dbReference type="EMBL" id="ETR65489.1"/>
    </source>
</evidence>
<gene>
    <name evidence="2" type="ORF">OMM_14167</name>
</gene>
<dbReference type="AlphaFoldDB" id="A0A1V1NSD2"/>
<evidence type="ECO:0008006" key="4">
    <source>
        <dbReference type="Google" id="ProtNLM"/>
    </source>
</evidence>
<reference evidence="3" key="1">
    <citation type="submission" date="2012-11" db="EMBL/GenBank/DDBJ databases">
        <authorList>
            <person name="Lucero-Rivera Y.E."/>
            <person name="Tovar-Ramirez D."/>
        </authorList>
    </citation>
    <scope>NUCLEOTIDE SEQUENCE [LARGE SCALE GENOMIC DNA]</scope>
    <source>
        <strain evidence="3">Araruama</strain>
    </source>
</reference>
<sequence>TFLGSQTQIQGTITFEGGMRIEGKHEGNIISKTGDIIVGPQAVIHGDIKVGSALIMGEVNGCIDAETRIEIHPPGKMLGDIRAPFILIDPGVVFNGQCIVTNEDDN</sequence>
<proteinExistence type="inferred from homology"/>
<accession>A0A1V1NSD2</accession>
<organism evidence="2 3">
    <name type="scientific">Candidatus Magnetoglobus multicellularis str. Araruama</name>
    <dbReference type="NCBI Taxonomy" id="890399"/>
    <lineage>
        <taxon>Bacteria</taxon>
        <taxon>Pseudomonadati</taxon>
        <taxon>Thermodesulfobacteriota</taxon>
        <taxon>Desulfobacteria</taxon>
        <taxon>Desulfobacterales</taxon>
        <taxon>Desulfobacteraceae</taxon>
        <taxon>Candidatus Magnetoglobus</taxon>
    </lineage>
</organism>
<comment type="caution">
    <text evidence="2">The sequence shown here is derived from an EMBL/GenBank/DDBJ whole genome shotgun (WGS) entry which is preliminary data.</text>
</comment>
<dbReference type="InterPro" id="IPR007607">
    <property type="entry name" value="BacA/B"/>
</dbReference>
<protein>
    <recommendedName>
        <fullName evidence="4">Polymer-forming cytoskeletal protein</fullName>
    </recommendedName>
</protein>
<evidence type="ECO:0000256" key="1">
    <source>
        <dbReference type="ARBA" id="ARBA00044755"/>
    </source>
</evidence>
<dbReference type="EMBL" id="ATBP01002772">
    <property type="protein sequence ID" value="ETR65489.1"/>
    <property type="molecule type" value="Genomic_DNA"/>
</dbReference>
<dbReference type="Pfam" id="PF04519">
    <property type="entry name" value="Bactofilin"/>
    <property type="match status" value="1"/>
</dbReference>
<dbReference type="PANTHER" id="PTHR35024">
    <property type="entry name" value="HYPOTHETICAL CYTOSOLIC PROTEIN"/>
    <property type="match status" value="1"/>
</dbReference>
<feature type="non-terminal residue" evidence="2">
    <location>
        <position position="1"/>
    </location>
</feature>
<name>A0A1V1NSD2_9BACT</name>